<protein>
    <recommendedName>
        <fullName evidence="2">guanylate cyclase</fullName>
        <ecNumber evidence="2">4.6.1.2</ecNumber>
    </recommendedName>
</protein>
<dbReference type="AlphaFoldDB" id="A0A210R5W4"/>
<dbReference type="InterPro" id="IPR029787">
    <property type="entry name" value="Nucleotide_cyclase"/>
</dbReference>
<evidence type="ECO:0000256" key="7">
    <source>
        <dbReference type="ARBA" id="ARBA00023239"/>
    </source>
</evidence>
<sequence length="1050" mass="118782">MLGYNIPDLGGRLVLTRSTIVGIFNGTYTWWNDTIFTATNPGLNMPQKEIIVIARADKSGTTSLFTEALGAFSPNWKQQYGMFSKGYDSVNNVPYHWDPTVINYYGQQNRGVSGLILSFRNSIGYLSVADIYEADINAATIVNKAGRLIDANSSTVQSAMDYFSDRNTNLTFSLADAGSESAYPIAGFTHIIIYKTKMKNCQSSKELIRYLYWAMTDKDQRITCDRKGMSPLSTSMVQRIKSVVLTHVTCHGANVWAMVESDIAAENKEVQQWILPVSITIPIVSLCILALCSFIIKQRLHIQKMIDNDEWFIPIEDILFYFDGRDRSSMNSRIADRPSIISNASVRDIQDDDILIRQIIQWPGKYRGSQIGIRLIEVTELNQLTRQTKHQLLLMKNRISHINVVRMFGLTEVDDKKYLIGDYCSKGRMTNVLRDDKFNLSNDFKCTLAGDVANGMHFLHSNDIIHGFLRSDVCLIDARWQVKICDWEYGTLLSSQAPNISPILVMRKKSDKDLGTHDIAFKNFWVSPEILRSDFKLNPTKESDVYSFAIILQEIFTREEPYAEHADSLTPTEVIRAITLNTLRPEHSEETPVNIRQLMEICWNDHAISRPSFEQVLKLLKRANPLKRTVVDSMMSSMEEYIAHLEERIEEKNAELKVSNNKLETTLSGLMPEFIAKVISKGKSVRPMMFPAIAVVILDISHSSVNFENLNPRDVIAFINELCFEIDLLARKYSVYTAPVSGCSLALVHGLESSKIKPDEMCISMVNLCFDILSHEEIGRLTKSMENKFVFRLGAHVGPAITGLSGTTSPSYVVFGDCIDVSQALARTAPVTCLHVHVSENVWCAIKRSKRFEASTAGELSVKGRIFVTYTITRIQERVKYATSEDSGVGGEPHSQALTESYEPNKTCDPSVNMIEQESGSNAVAQNGILNDKNTVHQSQDELEKHCRDMVVVQMISDSIKHPEAFRDKLRSRARSKHHHNYHKRHSSLQKHRSHDLNNGSDTLESITSLQSEIKPMDTSNFGVPVSKQFVPVKRKRKRKFFLNNIYPEN</sequence>
<dbReference type="Proteomes" id="UP000242188">
    <property type="component" value="Unassembled WGS sequence"/>
</dbReference>
<keyword evidence="5" id="KW-1133">Transmembrane helix</keyword>
<feature type="compositionally biased region" description="Polar residues" evidence="10">
    <location>
        <begin position="896"/>
        <end position="905"/>
    </location>
</feature>
<dbReference type="Gene3D" id="3.30.70.1230">
    <property type="entry name" value="Nucleotide cyclase"/>
    <property type="match status" value="1"/>
</dbReference>
<evidence type="ECO:0000256" key="3">
    <source>
        <dbReference type="ARBA" id="ARBA00022692"/>
    </source>
</evidence>
<feature type="region of interest" description="Disordered" evidence="10">
    <location>
        <begin position="971"/>
        <end position="1003"/>
    </location>
</feature>
<evidence type="ECO:0000256" key="5">
    <source>
        <dbReference type="ARBA" id="ARBA00022989"/>
    </source>
</evidence>
<evidence type="ECO:0000256" key="4">
    <source>
        <dbReference type="ARBA" id="ARBA00022741"/>
    </source>
</evidence>
<comment type="subcellular location">
    <subcellularLocation>
        <location evidence="1">Membrane</location>
        <topology evidence="1">Single-pass membrane protein</topology>
    </subcellularLocation>
</comment>
<feature type="compositionally biased region" description="Basic residues" evidence="10">
    <location>
        <begin position="972"/>
        <end position="994"/>
    </location>
</feature>
<organism evidence="13 14">
    <name type="scientific">Mizuhopecten yessoensis</name>
    <name type="common">Japanese scallop</name>
    <name type="synonym">Patinopecten yessoensis</name>
    <dbReference type="NCBI Taxonomy" id="6573"/>
    <lineage>
        <taxon>Eukaryota</taxon>
        <taxon>Metazoa</taxon>
        <taxon>Spiralia</taxon>
        <taxon>Lophotrochozoa</taxon>
        <taxon>Mollusca</taxon>
        <taxon>Bivalvia</taxon>
        <taxon>Autobranchia</taxon>
        <taxon>Pteriomorphia</taxon>
        <taxon>Pectinida</taxon>
        <taxon>Pectinoidea</taxon>
        <taxon>Pectinidae</taxon>
        <taxon>Mizuhopecten</taxon>
    </lineage>
</organism>
<dbReference type="Pfam" id="PF07714">
    <property type="entry name" value="PK_Tyr_Ser-Thr"/>
    <property type="match status" value="1"/>
</dbReference>
<dbReference type="InterPro" id="IPR011009">
    <property type="entry name" value="Kinase-like_dom_sf"/>
</dbReference>
<keyword evidence="14" id="KW-1185">Reference proteome</keyword>
<dbReference type="OrthoDB" id="6226411at2759"/>
<dbReference type="Pfam" id="PF00211">
    <property type="entry name" value="Guanylate_cyc"/>
    <property type="match status" value="1"/>
</dbReference>
<evidence type="ECO:0000313" key="13">
    <source>
        <dbReference type="EMBL" id="OWF56288.1"/>
    </source>
</evidence>
<dbReference type="PANTHER" id="PTHR11920:SF501">
    <property type="entry name" value="GUANYLATE CYCLASE 32E"/>
    <property type="match status" value="1"/>
</dbReference>
<dbReference type="SUPFAM" id="SSF55073">
    <property type="entry name" value="Nucleotide cyclase"/>
    <property type="match status" value="1"/>
</dbReference>
<dbReference type="GO" id="GO:0004383">
    <property type="term" value="F:guanylate cyclase activity"/>
    <property type="evidence" value="ECO:0007669"/>
    <property type="project" value="UniProtKB-EC"/>
</dbReference>
<keyword evidence="6" id="KW-0472">Membrane</keyword>
<name>A0A210R5W4_MIZYE</name>
<dbReference type="EC" id="4.6.1.2" evidence="2"/>
<dbReference type="Gene3D" id="1.10.510.10">
    <property type="entry name" value="Transferase(Phosphotransferase) domain 1"/>
    <property type="match status" value="1"/>
</dbReference>
<evidence type="ECO:0000256" key="8">
    <source>
        <dbReference type="ARBA" id="ARBA00023293"/>
    </source>
</evidence>
<dbReference type="SUPFAM" id="SSF56112">
    <property type="entry name" value="Protein kinase-like (PK-like)"/>
    <property type="match status" value="1"/>
</dbReference>
<dbReference type="GO" id="GO:0004016">
    <property type="term" value="F:adenylate cyclase activity"/>
    <property type="evidence" value="ECO:0007669"/>
    <property type="project" value="TreeGrafter"/>
</dbReference>
<dbReference type="GO" id="GO:0007168">
    <property type="term" value="P:receptor guanylyl cyclase signaling pathway"/>
    <property type="evidence" value="ECO:0007669"/>
    <property type="project" value="TreeGrafter"/>
</dbReference>
<dbReference type="InterPro" id="IPR001245">
    <property type="entry name" value="Ser-Thr/Tyr_kinase_cat_dom"/>
</dbReference>
<dbReference type="InterPro" id="IPR050401">
    <property type="entry name" value="Cyclic_nucleotide_synthase"/>
</dbReference>
<dbReference type="GO" id="GO:0005524">
    <property type="term" value="F:ATP binding"/>
    <property type="evidence" value="ECO:0007669"/>
    <property type="project" value="InterPro"/>
</dbReference>
<evidence type="ECO:0000256" key="6">
    <source>
        <dbReference type="ARBA" id="ARBA00023136"/>
    </source>
</evidence>
<dbReference type="PANTHER" id="PTHR11920">
    <property type="entry name" value="GUANYLYL CYCLASE"/>
    <property type="match status" value="1"/>
</dbReference>
<evidence type="ECO:0000259" key="12">
    <source>
        <dbReference type="PROSITE" id="PS50125"/>
    </source>
</evidence>
<dbReference type="InterPro" id="IPR001054">
    <property type="entry name" value="A/G_cyclase"/>
</dbReference>
<gene>
    <name evidence="13" type="ORF">KP79_PYT13483</name>
</gene>
<dbReference type="PROSITE" id="PS50125">
    <property type="entry name" value="GUANYLATE_CYCLASE_2"/>
    <property type="match status" value="1"/>
</dbReference>
<dbReference type="InterPro" id="IPR000719">
    <property type="entry name" value="Prot_kinase_dom"/>
</dbReference>
<dbReference type="GO" id="GO:0005886">
    <property type="term" value="C:plasma membrane"/>
    <property type="evidence" value="ECO:0007669"/>
    <property type="project" value="TreeGrafter"/>
</dbReference>
<feature type="domain" description="Protein kinase" evidence="11">
    <location>
        <begin position="332"/>
        <end position="627"/>
    </location>
</feature>
<keyword evidence="13" id="KW-0675">Receptor</keyword>
<evidence type="ECO:0000256" key="1">
    <source>
        <dbReference type="ARBA" id="ARBA00004167"/>
    </source>
</evidence>
<keyword evidence="7" id="KW-0456">Lyase</keyword>
<accession>A0A210R5W4</accession>
<dbReference type="EMBL" id="NEDP02000217">
    <property type="protein sequence ID" value="OWF56288.1"/>
    <property type="molecule type" value="Genomic_DNA"/>
</dbReference>
<keyword evidence="9" id="KW-0175">Coiled coil</keyword>
<evidence type="ECO:0000256" key="9">
    <source>
        <dbReference type="SAM" id="Coils"/>
    </source>
</evidence>
<dbReference type="GO" id="GO:0001653">
    <property type="term" value="F:peptide receptor activity"/>
    <property type="evidence" value="ECO:0007669"/>
    <property type="project" value="TreeGrafter"/>
</dbReference>
<dbReference type="GO" id="GO:0035556">
    <property type="term" value="P:intracellular signal transduction"/>
    <property type="evidence" value="ECO:0007669"/>
    <property type="project" value="InterPro"/>
</dbReference>
<dbReference type="Gene3D" id="3.40.190.10">
    <property type="entry name" value="Periplasmic binding protein-like II"/>
    <property type="match status" value="1"/>
</dbReference>
<feature type="region of interest" description="Disordered" evidence="10">
    <location>
        <begin position="884"/>
        <end position="905"/>
    </location>
</feature>
<keyword evidence="4" id="KW-0547">Nucleotide-binding</keyword>
<feature type="domain" description="Guanylate cyclase" evidence="12">
    <location>
        <begin position="694"/>
        <end position="826"/>
    </location>
</feature>
<evidence type="ECO:0000259" key="11">
    <source>
        <dbReference type="PROSITE" id="PS50011"/>
    </source>
</evidence>
<dbReference type="GO" id="GO:0004672">
    <property type="term" value="F:protein kinase activity"/>
    <property type="evidence" value="ECO:0007669"/>
    <property type="project" value="InterPro"/>
</dbReference>
<proteinExistence type="predicted"/>
<dbReference type="InterPro" id="IPR024370">
    <property type="entry name" value="PBP_domain"/>
</dbReference>
<keyword evidence="3" id="KW-0812">Transmembrane</keyword>
<evidence type="ECO:0000313" key="14">
    <source>
        <dbReference type="Proteomes" id="UP000242188"/>
    </source>
</evidence>
<keyword evidence="8" id="KW-0141">cGMP biosynthesis</keyword>
<dbReference type="STRING" id="6573.A0A210R5W4"/>
<dbReference type="Pfam" id="PF12849">
    <property type="entry name" value="PBP_like_2"/>
    <property type="match status" value="1"/>
</dbReference>
<evidence type="ECO:0000256" key="2">
    <source>
        <dbReference type="ARBA" id="ARBA00012202"/>
    </source>
</evidence>
<feature type="coiled-coil region" evidence="9">
    <location>
        <begin position="635"/>
        <end position="666"/>
    </location>
</feature>
<dbReference type="PROSITE" id="PS50011">
    <property type="entry name" value="PROTEIN_KINASE_DOM"/>
    <property type="match status" value="1"/>
</dbReference>
<reference evidence="13 14" key="1">
    <citation type="journal article" date="2017" name="Nat. Ecol. Evol.">
        <title>Scallop genome provides insights into evolution of bilaterian karyotype and development.</title>
        <authorList>
            <person name="Wang S."/>
            <person name="Zhang J."/>
            <person name="Jiao W."/>
            <person name="Li J."/>
            <person name="Xun X."/>
            <person name="Sun Y."/>
            <person name="Guo X."/>
            <person name="Huan P."/>
            <person name="Dong B."/>
            <person name="Zhang L."/>
            <person name="Hu X."/>
            <person name="Sun X."/>
            <person name="Wang J."/>
            <person name="Zhao C."/>
            <person name="Wang Y."/>
            <person name="Wang D."/>
            <person name="Huang X."/>
            <person name="Wang R."/>
            <person name="Lv J."/>
            <person name="Li Y."/>
            <person name="Zhang Z."/>
            <person name="Liu B."/>
            <person name="Lu W."/>
            <person name="Hui Y."/>
            <person name="Liang J."/>
            <person name="Zhou Z."/>
            <person name="Hou R."/>
            <person name="Li X."/>
            <person name="Liu Y."/>
            <person name="Li H."/>
            <person name="Ning X."/>
            <person name="Lin Y."/>
            <person name="Zhao L."/>
            <person name="Xing Q."/>
            <person name="Dou J."/>
            <person name="Li Y."/>
            <person name="Mao J."/>
            <person name="Guo H."/>
            <person name="Dou H."/>
            <person name="Li T."/>
            <person name="Mu C."/>
            <person name="Jiang W."/>
            <person name="Fu Q."/>
            <person name="Fu X."/>
            <person name="Miao Y."/>
            <person name="Liu J."/>
            <person name="Yu Q."/>
            <person name="Li R."/>
            <person name="Liao H."/>
            <person name="Li X."/>
            <person name="Kong Y."/>
            <person name="Jiang Z."/>
            <person name="Chourrout D."/>
            <person name="Li R."/>
            <person name="Bao Z."/>
        </authorList>
    </citation>
    <scope>NUCLEOTIDE SEQUENCE [LARGE SCALE GENOMIC DNA]</scope>
    <source>
        <strain evidence="13 14">PY_sf001</strain>
    </source>
</reference>
<comment type="caution">
    <text evidence="13">The sequence shown here is derived from an EMBL/GenBank/DDBJ whole genome shotgun (WGS) entry which is preliminary data.</text>
</comment>
<evidence type="ECO:0000256" key="10">
    <source>
        <dbReference type="SAM" id="MobiDB-lite"/>
    </source>
</evidence>
<dbReference type="SUPFAM" id="SSF53850">
    <property type="entry name" value="Periplasmic binding protein-like II"/>
    <property type="match status" value="1"/>
</dbReference>